<dbReference type="InterPro" id="IPR045260">
    <property type="entry name" value="Sec12-like"/>
</dbReference>
<evidence type="ECO:0000256" key="1">
    <source>
        <dbReference type="ARBA" id="ARBA00022448"/>
    </source>
</evidence>
<evidence type="ECO:0000256" key="2">
    <source>
        <dbReference type="ARBA" id="ARBA00022574"/>
    </source>
</evidence>
<dbReference type="OrthoDB" id="16538at2759"/>
<accession>A0A6A5TAW0</accession>
<dbReference type="GO" id="GO:0006888">
    <property type="term" value="P:endoplasmic reticulum to Golgi vesicle-mediated transport"/>
    <property type="evidence" value="ECO:0007669"/>
    <property type="project" value="UniProtKB-UniRule"/>
</dbReference>
<comment type="subcellular location">
    <subcellularLocation>
        <location evidence="10">Endoplasmic reticulum membrane</location>
        <topology evidence="10">Single-pass type II membrane protein</topology>
    </subcellularLocation>
    <subcellularLocation>
        <location evidence="10">Golgi apparatus membrane</location>
        <topology evidence="10">Single-pass type II membrane protein</topology>
    </subcellularLocation>
</comment>
<name>A0A6A5TAW0_9PLEO</name>
<keyword evidence="4 10" id="KW-0677">Repeat</keyword>
<keyword evidence="2 10" id="KW-0853">WD repeat</keyword>
<evidence type="ECO:0000256" key="3">
    <source>
        <dbReference type="ARBA" id="ARBA00022692"/>
    </source>
</evidence>
<dbReference type="EMBL" id="ML975997">
    <property type="protein sequence ID" value="KAF1947896.1"/>
    <property type="molecule type" value="Genomic_DNA"/>
</dbReference>
<evidence type="ECO:0000256" key="4">
    <source>
        <dbReference type="ARBA" id="ARBA00022737"/>
    </source>
</evidence>
<keyword evidence="5 10" id="KW-0256">Endoplasmic reticulum</keyword>
<dbReference type="GO" id="GO:0015031">
    <property type="term" value="P:protein transport"/>
    <property type="evidence" value="ECO:0007669"/>
    <property type="project" value="UniProtKB-KW"/>
</dbReference>
<proteinExistence type="inferred from homology"/>
<evidence type="ECO:0000256" key="7">
    <source>
        <dbReference type="ARBA" id="ARBA00022927"/>
    </source>
</evidence>
<comment type="function">
    <text evidence="10">Guanine nucleotide-exchange factor (GEF) required for the formation or budding of transport vesicles from the ER.</text>
</comment>
<protein>
    <recommendedName>
        <fullName evidence="10">Guanine nucleotide-exchange factor SEC12</fullName>
    </recommendedName>
</protein>
<dbReference type="Proteomes" id="UP000800038">
    <property type="component" value="Unassembled WGS sequence"/>
</dbReference>
<dbReference type="GO" id="GO:0003400">
    <property type="term" value="P:regulation of COPII vesicle coating"/>
    <property type="evidence" value="ECO:0007669"/>
    <property type="project" value="UniProtKB-UniRule"/>
</dbReference>
<evidence type="ECO:0000256" key="9">
    <source>
        <dbReference type="ARBA" id="ARBA00023136"/>
    </source>
</evidence>
<comment type="similarity">
    <text evidence="10">Belongs to the WD repeat SEC12 family.</text>
</comment>
<keyword evidence="9 10" id="KW-0472">Membrane</keyword>
<dbReference type="GO" id="GO:0005085">
    <property type="term" value="F:guanyl-nucleotide exchange factor activity"/>
    <property type="evidence" value="ECO:0007669"/>
    <property type="project" value="InterPro"/>
</dbReference>
<dbReference type="PANTHER" id="PTHR23284:SF0">
    <property type="entry name" value="PROLACTIN REGULATORY ELEMENT-BINDING PROTEIN"/>
    <property type="match status" value="1"/>
</dbReference>
<dbReference type="GO" id="GO:0000139">
    <property type="term" value="C:Golgi membrane"/>
    <property type="evidence" value="ECO:0007669"/>
    <property type="project" value="UniProtKB-SubCell"/>
</dbReference>
<gene>
    <name evidence="11" type="ORF">EJ02DRAFT_499024</name>
</gene>
<feature type="transmembrane region" description="Helical" evidence="10">
    <location>
        <begin position="441"/>
        <end position="462"/>
    </location>
</feature>
<evidence type="ECO:0000256" key="8">
    <source>
        <dbReference type="ARBA" id="ARBA00022989"/>
    </source>
</evidence>
<dbReference type="Gene3D" id="2.130.10.10">
    <property type="entry name" value="YVTN repeat-like/Quinoprotein amine dehydrogenase"/>
    <property type="match status" value="1"/>
</dbReference>
<reference evidence="11" key="1">
    <citation type="journal article" date="2020" name="Stud. Mycol.">
        <title>101 Dothideomycetes genomes: a test case for predicting lifestyles and emergence of pathogens.</title>
        <authorList>
            <person name="Haridas S."/>
            <person name="Albert R."/>
            <person name="Binder M."/>
            <person name="Bloem J."/>
            <person name="Labutti K."/>
            <person name="Salamov A."/>
            <person name="Andreopoulos B."/>
            <person name="Baker S."/>
            <person name="Barry K."/>
            <person name="Bills G."/>
            <person name="Bluhm B."/>
            <person name="Cannon C."/>
            <person name="Castanera R."/>
            <person name="Culley D."/>
            <person name="Daum C."/>
            <person name="Ezra D."/>
            <person name="Gonzalez J."/>
            <person name="Henrissat B."/>
            <person name="Kuo A."/>
            <person name="Liang C."/>
            <person name="Lipzen A."/>
            <person name="Lutzoni F."/>
            <person name="Magnuson J."/>
            <person name="Mondo S."/>
            <person name="Nolan M."/>
            <person name="Ohm R."/>
            <person name="Pangilinan J."/>
            <person name="Park H.-J."/>
            <person name="Ramirez L."/>
            <person name="Alfaro M."/>
            <person name="Sun H."/>
            <person name="Tritt A."/>
            <person name="Yoshinaga Y."/>
            <person name="Zwiers L.-H."/>
            <person name="Turgeon B."/>
            <person name="Goodwin S."/>
            <person name="Spatafora J."/>
            <person name="Crous P."/>
            <person name="Grigoriev I."/>
        </authorList>
    </citation>
    <scope>NUCLEOTIDE SEQUENCE</scope>
    <source>
        <strain evidence="11">CBS 161.51</strain>
    </source>
</reference>
<evidence type="ECO:0000256" key="10">
    <source>
        <dbReference type="RuleBase" id="RU369019"/>
    </source>
</evidence>
<sequence length="629" mass="68792">MSRPTVSKAKTSYPIFAATFASSKPGYLVVGGGGGAGNHGIQNQITLFDFSSRAPTVQPCAELMVSKDDSVNGLASLATKDGLILYAGINSSEADRLNGKNDHFRSFEVRFPAGQVHGSINFLSQISLFTTPQTASAKKDSFQRLVRLSPPQRTTLSTLNRRIGAIASSFAGDDNEVIIFSATSNKPADQDIIGRITLHNGQEANDIDIFAHEEGRFQVAYITDHNVFVQNVNYDFEQRTTKGKNEHRKIYSIPLGVGENKARLKKLRCSRWLSPKHLLLLANKPNRTGVELLVLHLYEEGPGSIVVRKTLPKHVKAATDMDVALLDIDSDGAYQIAIAVAAIDVSLHVYTMDYHGAARDSLSSFHAFNSYDNVHEFQMTKVVFSPFYKPEIPVGRKALPQYLRLASTSLGNSISCETFQLQPEGSRHVLQTARSRNMFTAATYLVIAMVVAVIALLIQSLIDPEGNLTKGLLPSSLQNAASHHKTFGESLREKRHAAVLNNADSPVVKTTQRIADLLDHHLTTVLSDSDSESTSSVPSLQQKALIIHHDSEAEGLSTEVHDGHEDVLKKHAQAKKWEELSKEEKKLWKQKLTDAGMWAAGEGETILKSIFFGQIGGLVGQVAEGVIGH</sequence>
<keyword evidence="12" id="KW-1185">Reference proteome</keyword>
<organism evidence="11 12">
    <name type="scientific">Clathrospora elynae</name>
    <dbReference type="NCBI Taxonomy" id="706981"/>
    <lineage>
        <taxon>Eukaryota</taxon>
        <taxon>Fungi</taxon>
        <taxon>Dikarya</taxon>
        <taxon>Ascomycota</taxon>
        <taxon>Pezizomycotina</taxon>
        <taxon>Dothideomycetes</taxon>
        <taxon>Pleosporomycetidae</taxon>
        <taxon>Pleosporales</taxon>
        <taxon>Diademaceae</taxon>
        <taxon>Clathrospora</taxon>
    </lineage>
</organism>
<dbReference type="InterPro" id="IPR015943">
    <property type="entry name" value="WD40/YVTN_repeat-like_dom_sf"/>
</dbReference>
<keyword evidence="7 10" id="KW-0653">Protein transport</keyword>
<evidence type="ECO:0000256" key="6">
    <source>
        <dbReference type="ARBA" id="ARBA00022892"/>
    </source>
</evidence>
<evidence type="ECO:0000313" key="11">
    <source>
        <dbReference type="EMBL" id="KAF1947896.1"/>
    </source>
</evidence>
<keyword evidence="3 10" id="KW-0812">Transmembrane</keyword>
<dbReference type="AlphaFoldDB" id="A0A6A5TAW0"/>
<keyword evidence="8 10" id="KW-1133">Transmembrane helix</keyword>
<evidence type="ECO:0000313" key="12">
    <source>
        <dbReference type="Proteomes" id="UP000800038"/>
    </source>
</evidence>
<keyword evidence="1 10" id="KW-0813">Transport</keyword>
<dbReference type="GO" id="GO:0005789">
    <property type="term" value="C:endoplasmic reticulum membrane"/>
    <property type="evidence" value="ECO:0007669"/>
    <property type="project" value="UniProtKB-SubCell"/>
</dbReference>
<keyword evidence="6" id="KW-0931">ER-Golgi transport</keyword>
<dbReference type="PANTHER" id="PTHR23284">
    <property type="entry name" value="PROLACTIN REGULATORY ELEMENT BINDING PROTEIN"/>
    <property type="match status" value="1"/>
</dbReference>
<evidence type="ECO:0000256" key="5">
    <source>
        <dbReference type="ARBA" id="ARBA00022824"/>
    </source>
</evidence>